<protein>
    <submittedName>
        <fullName evidence="1">Uncharacterized protein</fullName>
    </submittedName>
</protein>
<comment type="caution">
    <text evidence="1">The sequence shown here is derived from an EMBL/GenBank/DDBJ whole genome shotgun (WGS) entry which is preliminary data.</text>
</comment>
<name>A0ACC3AX83_9EURO</name>
<dbReference type="EMBL" id="JAOPJF010000053">
    <property type="protein sequence ID" value="KAK1142196.1"/>
    <property type="molecule type" value="Genomic_DNA"/>
</dbReference>
<proteinExistence type="predicted"/>
<dbReference type="Proteomes" id="UP001177260">
    <property type="component" value="Unassembled WGS sequence"/>
</dbReference>
<evidence type="ECO:0000313" key="2">
    <source>
        <dbReference type="Proteomes" id="UP001177260"/>
    </source>
</evidence>
<gene>
    <name evidence="1" type="ORF">N8T08_008122</name>
</gene>
<sequence length="284" mass="31778">MGSSTHRARFYTTYRSWATQSETSSRPESIPTSPSTVALQEPNSSPSATEQAAEHLKTTEHIRTQLKEVRRLRRLHNQILSANEANKIDRTMADTAEAIHDVAVLLERTRVEQEVRGGKLSLASQLRWKYRDSQQVIRKSHLLLRCYHDLILVLGDLQRLDVSQLPPPPRRFELEAGVPPRASLETRVDSIVLDGPGRGSIVAPPARGEKEFLVERPHETIVRLGAETPGSAIRTPKEKSPVTAGVVNGEVEDLLAWRRSRKLDIETKQSFIHMSPTPTAQGES</sequence>
<accession>A0ACC3AX83</accession>
<organism evidence="1 2">
    <name type="scientific">Aspergillus melleus</name>
    <dbReference type="NCBI Taxonomy" id="138277"/>
    <lineage>
        <taxon>Eukaryota</taxon>
        <taxon>Fungi</taxon>
        <taxon>Dikarya</taxon>
        <taxon>Ascomycota</taxon>
        <taxon>Pezizomycotina</taxon>
        <taxon>Eurotiomycetes</taxon>
        <taxon>Eurotiomycetidae</taxon>
        <taxon>Eurotiales</taxon>
        <taxon>Aspergillaceae</taxon>
        <taxon>Aspergillus</taxon>
        <taxon>Aspergillus subgen. Circumdati</taxon>
    </lineage>
</organism>
<keyword evidence="2" id="KW-1185">Reference proteome</keyword>
<reference evidence="1 2" key="1">
    <citation type="journal article" date="2023" name="ACS Omega">
        <title>Identification of the Neoaspergillic Acid Biosynthesis Gene Cluster by Establishing an In Vitro CRISPR-Ribonucleoprotein Genetic System in Aspergillus melleus.</title>
        <authorList>
            <person name="Yuan B."/>
            <person name="Grau M.F."/>
            <person name="Murata R.M."/>
            <person name="Torok T."/>
            <person name="Venkateswaran K."/>
            <person name="Stajich J.E."/>
            <person name="Wang C.C.C."/>
        </authorList>
    </citation>
    <scope>NUCLEOTIDE SEQUENCE [LARGE SCALE GENOMIC DNA]</scope>
    <source>
        <strain evidence="1 2">IMV 1140</strain>
    </source>
</reference>
<evidence type="ECO:0000313" key="1">
    <source>
        <dbReference type="EMBL" id="KAK1142196.1"/>
    </source>
</evidence>